<dbReference type="Proteomes" id="UP001056291">
    <property type="component" value="Chromosome"/>
</dbReference>
<accession>A0ABY4WB25</accession>
<evidence type="ECO:0000256" key="1">
    <source>
        <dbReference type="ARBA" id="ARBA00009437"/>
    </source>
</evidence>
<dbReference type="Gene3D" id="3.40.190.10">
    <property type="entry name" value="Periplasmic binding protein-like II"/>
    <property type="match status" value="2"/>
</dbReference>
<evidence type="ECO:0000256" key="4">
    <source>
        <dbReference type="ARBA" id="ARBA00023163"/>
    </source>
</evidence>
<proteinExistence type="inferred from homology"/>
<dbReference type="InterPro" id="IPR036390">
    <property type="entry name" value="WH_DNA-bd_sf"/>
</dbReference>
<name>A0ABY4WB25_9PROT</name>
<dbReference type="PROSITE" id="PS50931">
    <property type="entry name" value="HTH_LYSR"/>
    <property type="match status" value="1"/>
</dbReference>
<dbReference type="CDD" id="cd08414">
    <property type="entry name" value="PBP2_LTTR_aromatics_like"/>
    <property type="match status" value="1"/>
</dbReference>
<keyword evidence="7" id="KW-1185">Reference proteome</keyword>
<gene>
    <name evidence="6" type="ORF">NBZ79_05685</name>
</gene>
<dbReference type="InterPro" id="IPR036388">
    <property type="entry name" value="WH-like_DNA-bd_sf"/>
</dbReference>
<evidence type="ECO:0000313" key="7">
    <source>
        <dbReference type="Proteomes" id="UP001056291"/>
    </source>
</evidence>
<dbReference type="EMBL" id="CP098747">
    <property type="protein sequence ID" value="USG62464.1"/>
    <property type="molecule type" value="Genomic_DNA"/>
</dbReference>
<protein>
    <submittedName>
        <fullName evidence="6">LysR substrate-binding domain-containing protein</fullName>
    </submittedName>
</protein>
<dbReference type="PANTHER" id="PTHR30346">
    <property type="entry name" value="TRANSCRIPTIONAL DUAL REGULATOR HCAR-RELATED"/>
    <property type="match status" value="1"/>
</dbReference>
<keyword evidence="2" id="KW-0805">Transcription regulation</keyword>
<keyword evidence="4" id="KW-0804">Transcription</keyword>
<dbReference type="Pfam" id="PF03466">
    <property type="entry name" value="LysR_substrate"/>
    <property type="match status" value="1"/>
</dbReference>
<dbReference type="RefSeq" id="WP_251936223.1">
    <property type="nucleotide sequence ID" value="NZ_CP098747.1"/>
</dbReference>
<comment type="similarity">
    <text evidence="1">Belongs to the LysR transcriptional regulatory family.</text>
</comment>
<evidence type="ECO:0000256" key="3">
    <source>
        <dbReference type="ARBA" id="ARBA00023125"/>
    </source>
</evidence>
<dbReference type="PRINTS" id="PR00039">
    <property type="entry name" value="HTHLYSR"/>
</dbReference>
<evidence type="ECO:0000313" key="6">
    <source>
        <dbReference type="EMBL" id="USG62464.1"/>
    </source>
</evidence>
<keyword evidence="3" id="KW-0238">DNA-binding</keyword>
<reference evidence="6" key="1">
    <citation type="submission" date="2022-06" db="EMBL/GenBank/DDBJ databases">
        <title>Sneathiella actinostolidae sp. nov., isolated from a sea anemonein the Western Pacific Ocean.</title>
        <authorList>
            <person name="Wei M.J."/>
        </authorList>
    </citation>
    <scope>NUCLEOTIDE SEQUENCE</scope>
    <source>
        <strain evidence="6">PHK-P5</strain>
    </source>
</reference>
<dbReference type="Gene3D" id="1.10.10.10">
    <property type="entry name" value="Winged helix-like DNA-binding domain superfamily/Winged helix DNA-binding domain"/>
    <property type="match status" value="1"/>
</dbReference>
<evidence type="ECO:0000256" key="2">
    <source>
        <dbReference type="ARBA" id="ARBA00023015"/>
    </source>
</evidence>
<dbReference type="SUPFAM" id="SSF53850">
    <property type="entry name" value="Periplasmic binding protein-like II"/>
    <property type="match status" value="1"/>
</dbReference>
<feature type="domain" description="HTH lysR-type" evidence="5">
    <location>
        <begin position="3"/>
        <end position="60"/>
    </location>
</feature>
<evidence type="ECO:0000259" key="5">
    <source>
        <dbReference type="PROSITE" id="PS50931"/>
    </source>
</evidence>
<dbReference type="InterPro" id="IPR000847">
    <property type="entry name" value="LysR_HTH_N"/>
</dbReference>
<organism evidence="6 7">
    <name type="scientific">Sneathiella marina</name>
    <dbReference type="NCBI Taxonomy" id="2950108"/>
    <lineage>
        <taxon>Bacteria</taxon>
        <taxon>Pseudomonadati</taxon>
        <taxon>Pseudomonadota</taxon>
        <taxon>Alphaproteobacteria</taxon>
        <taxon>Sneathiellales</taxon>
        <taxon>Sneathiellaceae</taxon>
        <taxon>Sneathiella</taxon>
    </lineage>
</organism>
<sequence length="300" mass="33498">MQPTLRQLLVFKTIVEQRSFGKSAKILNTSQPALSRAIKDLEAVLSRPLLIRTTRSVKPTEAGKEFYARAVRILDDLSEAVTVTRDVADGRKGRLVVSYMDFAIVGKLPEILKRIRNAQPKVQLDVRLLVTQVQIELLKQDKLDVGLVSGITEKTILSGFSRKLVDCESLVAVLPSDHHLANRKSLKMRELANEPFVTGGSHWYYYTDKLIDICRQHGFSPEITQTADMRDGIIGFVLAGIGITVYPQCITNAPRPGLSFVPINDVPKVINTFALWKTDNTNPTLPIFIEQLPQASTYSQ</sequence>
<dbReference type="InterPro" id="IPR005119">
    <property type="entry name" value="LysR_subst-bd"/>
</dbReference>
<dbReference type="Pfam" id="PF00126">
    <property type="entry name" value="HTH_1"/>
    <property type="match status" value="1"/>
</dbReference>
<dbReference type="PANTHER" id="PTHR30346:SF17">
    <property type="entry name" value="LYSR FAMILY TRANSCRIPTIONAL REGULATOR"/>
    <property type="match status" value="1"/>
</dbReference>
<dbReference type="SUPFAM" id="SSF46785">
    <property type="entry name" value="Winged helix' DNA-binding domain"/>
    <property type="match status" value="1"/>
</dbReference>